<proteinExistence type="predicted"/>
<feature type="region of interest" description="Disordered" evidence="4">
    <location>
        <begin position="425"/>
        <end position="448"/>
    </location>
</feature>
<dbReference type="GO" id="GO:0006633">
    <property type="term" value="P:fatty acid biosynthetic process"/>
    <property type="evidence" value="ECO:0007669"/>
    <property type="project" value="TreeGrafter"/>
</dbReference>
<keyword evidence="3" id="KW-0808">Transferase</keyword>
<dbReference type="Pfam" id="PF00698">
    <property type="entry name" value="Acyl_transf_1"/>
    <property type="match status" value="1"/>
</dbReference>
<dbReference type="InterPro" id="IPR015424">
    <property type="entry name" value="PyrdxlP-dep_Trfase"/>
</dbReference>
<dbReference type="InterPro" id="IPR020841">
    <property type="entry name" value="PKS_Beta-ketoAc_synthase_dom"/>
</dbReference>
<dbReference type="SUPFAM" id="SSF55048">
    <property type="entry name" value="Probable ACP-binding domain of malonyl-CoA ACP transacylase"/>
    <property type="match status" value="1"/>
</dbReference>
<dbReference type="GO" id="GO:0005886">
    <property type="term" value="C:plasma membrane"/>
    <property type="evidence" value="ECO:0007669"/>
    <property type="project" value="TreeGrafter"/>
</dbReference>
<dbReference type="Proteomes" id="UP000634476">
    <property type="component" value="Unassembled WGS sequence"/>
</dbReference>
<dbReference type="GO" id="GO:0071770">
    <property type="term" value="P:DIM/DIP cell wall layer assembly"/>
    <property type="evidence" value="ECO:0007669"/>
    <property type="project" value="TreeGrafter"/>
</dbReference>
<dbReference type="SMART" id="SM00825">
    <property type="entry name" value="PKS_KS"/>
    <property type="match status" value="1"/>
</dbReference>
<protein>
    <recommendedName>
        <fullName evidence="5">Ketosynthase family 3 (KS3) domain-containing protein</fullName>
    </recommendedName>
</protein>
<dbReference type="EMBL" id="BOOK01000035">
    <property type="protein sequence ID" value="GII02776.1"/>
    <property type="molecule type" value="Genomic_DNA"/>
</dbReference>
<dbReference type="Gene3D" id="3.40.366.10">
    <property type="entry name" value="Malonyl-Coenzyme A Acyl Carrier Protein, domain 2"/>
    <property type="match status" value="1"/>
</dbReference>
<dbReference type="PROSITE" id="PS52004">
    <property type="entry name" value="KS3_2"/>
    <property type="match status" value="1"/>
</dbReference>
<keyword evidence="2" id="KW-0597">Phosphoprotein</keyword>
<dbReference type="InterPro" id="IPR015421">
    <property type="entry name" value="PyrdxlP-dep_Trfase_major"/>
</dbReference>
<dbReference type="CDD" id="cd00833">
    <property type="entry name" value="PKS"/>
    <property type="match status" value="1"/>
</dbReference>
<dbReference type="RefSeq" id="WP_203877100.1">
    <property type="nucleotide sequence ID" value="NZ_BOOK01000035.1"/>
</dbReference>
<dbReference type="InterPro" id="IPR016039">
    <property type="entry name" value="Thiolase-like"/>
</dbReference>
<gene>
    <name evidence="6" type="ORF">Pta02_47840</name>
</gene>
<dbReference type="Gene3D" id="3.40.47.10">
    <property type="match status" value="1"/>
</dbReference>
<dbReference type="Gene3D" id="3.30.70.3290">
    <property type="match status" value="1"/>
</dbReference>
<dbReference type="PROSITE" id="PS00012">
    <property type="entry name" value="PHOSPHOPANTETHEINE"/>
    <property type="match status" value="1"/>
</dbReference>
<dbReference type="InterPro" id="IPR001227">
    <property type="entry name" value="Ac_transferase_dom_sf"/>
</dbReference>
<dbReference type="PANTHER" id="PTHR43775">
    <property type="entry name" value="FATTY ACID SYNTHASE"/>
    <property type="match status" value="1"/>
</dbReference>
<dbReference type="SUPFAM" id="SSF47336">
    <property type="entry name" value="ACP-like"/>
    <property type="match status" value="1"/>
</dbReference>
<accession>A0A8J3T1M5</accession>
<dbReference type="InterPro" id="IPR014043">
    <property type="entry name" value="Acyl_transferase_dom"/>
</dbReference>
<evidence type="ECO:0000256" key="2">
    <source>
        <dbReference type="ARBA" id="ARBA00022553"/>
    </source>
</evidence>
<evidence type="ECO:0000313" key="6">
    <source>
        <dbReference type="EMBL" id="GII02776.1"/>
    </source>
</evidence>
<dbReference type="InterPro" id="IPR032821">
    <property type="entry name" value="PKS_assoc"/>
</dbReference>
<dbReference type="InterPro" id="IPR050091">
    <property type="entry name" value="PKS_NRPS_Biosynth_Enz"/>
</dbReference>
<dbReference type="SUPFAM" id="SSF53901">
    <property type="entry name" value="Thiolase-like"/>
    <property type="match status" value="1"/>
</dbReference>
<evidence type="ECO:0000256" key="1">
    <source>
        <dbReference type="ARBA" id="ARBA00022450"/>
    </source>
</evidence>
<dbReference type="InterPro" id="IPR016036">
    <property type="entry name" value="Malonyl_transacylase_ACP-bd"/>
</dbReference>
<dbReference type="InterPro" id="IPR016035">
    <property type="entry name" value="Acyl_Trfase/lysoPLipase"/>
</dbReference>
<dbReference type="SUPFAM" id="SSF52151">
    <property type="entry name" value="FabD/lysophospholipase-like"/>
    <property type="match status" value="1"/>
</dbReference>
<dbReference type="CDD" id="cd06454">
    <property type="entry name" value="KBL_like"/>
    <property type="match status" value="1"/>
</dbReference>
<dbReference type="InterPro" id="IPR014030">
    <property type="entry name" value="Ketoacyl_synth_N"/>
</dbReference>
<dbReference type="InterPro" id="IPR014031">
    <property type="entry name" value="Ketoacyl_synth_C"/>
</dbReference>
<dbReference type="Pfam" id="PF02801">
    <property type="entry name" value="Ketoacyl-synt_C"/>
    <property type="match status" value="1"/>
</dbReference>
<dbReference type="Gene3D" id="3.40.640.10">
    <property type="entry name" value="Type I PLP-dependent aspartate aminotransferase-like (Major domain)"/>
    <property type="match status" value="1"/>
</dbReference>
<dbReference type="SUPFAM" id="SSF53383">
    <property type="entry name" value="PLP-dependent transferases"/>
    <property type="match status" value="1"/>
</dbReference>
<dbReference type="GO" id="GO:0030170">
    <property type="term" value="F:pyridoxal phosphate binding"/>
    <property type="evidence" value="ECO:0007669"/>
    <property type="project" value="InterPro"/>
</dbReference>
<dbReference type="GO" id="GO:0004312">
    <property type="term" value="F:fatty acid synthase activity"/>
    <property type="evidence" value="ECO:0007669"/>
    <property type="project" value="TreeGrafter"/>
</dbReference>
<dbReference type="Gene3D" id="3.90.1150.10">
    <property type="entry name" value="Aspartate Aminotransferase, domain 1"/>
    <property type="match status" value="1"/>
</dbReference>
<sequence>MRDIAIVGMGCRFPGAANLNEYLRLLLSAERRFHAVPESRWDHREFHNPNEGRAPKKAYTDQVSYLSEIDRFDASYYRMPPRRVRTMDPQQRLILDVTREAVQDAGWERRPFDRQNTGVYFAMSTADFMYLTPDPMDMEPWSIPGEQLNMAATNVSQFYDLAGPSFTVDSSCSSGLVALHEAVVALRAGVCAEAVVGGAYVNLIPHSLVGFSKVGAVSREGVCRPFDRRADGFVLGEGVGVVVLRPLEAALAAGDRVYAVIKGVGCSNDGAAEGPMTPRTEGQRLSLRRAYDDAGVDPGSVGFIEAHGTATTVGDRVELDSLRHVRTSSAGAPGPTYLGSVKALIGHSLTASGMASLIKTSLALHHGVIPSQPETEVNPEADPAVAALSIPQANIPWPRTETGARRAGINSFAFGGTNVHVVLEESPEPAGDPDPHPHPAPGDGPGEERAELFLFSGATVELLADYVESFTVEPGTSPEAVARTLAGRELLKARLAVVAAGRDELAAQLKTAAAALREGRTGPLGEGAYAAAAPLEEGDRAVAFLFPGQGSQRPHLLADLYERFPAFRAAAGELDAVVRDGFAVNVLHDVYGEDADTEAGRERIKGTDVCQPLLGVLGLAAARLVTSCGVTPSVALGHSVGEFPAAAVAGAMDDAEAVRLMAGRGAAMRRAENGRAGGMLVVQAAADKVAGLSEGIEGVWPACYNTPRQIVVAGEPEGLAALAERCAAARVSAVPLAVSNAFHTPLLEGVRGDVRADLELREIGRPSAAYVSCMSGGREDDPGRLRELWEGHASSPVRFAEAALTAYELGARVFVQVSGGRSLLAMVKRTLGDLPGACYVAMSGDETDGGRTFLAGLGQLAVLGVPVGLPDSGRRPALVSLPPSPLLRKVHALPPFPMPPSPTRNAKKPTEAAVGPAPAEESHVSEIVSLFREQIALLRAAGAPAAIPVPAVAAPVAGVSAGTVVQPPAADRVQAGRVKSTVYEQIARIGAFPVEQLSGPTLLVEELGFDSLMVTELRASLQKVWPELTSLPKRPTIDQVVAAVSGALGMTQAAQPVVSQPVVSQPVVSQPVAPQPVASQPEQPARPTPVMETTLESWSDLLEHREFMQGIGRNPYFIDHQANIRDTTVVDGKELISFSSYNYLGLSGHPKVNEAVREAVERYGTSVSASRFLSGNRPLHHELEAELAALLGTEDAIVLVSGHATNVSVIGHLVGPGDLIVHDELAHDSILQGCALSGATRRPFAHNDPAALDAVLGRHRHLHRRALVVIEGVYSMDGDLADLPAIIDVKNRHGAVLLVDEAHSLGTVGKSGGGIGDHFGVDRTQVELWSGTLSKAGASCGGYVAGSRDVVDYLKYTVPGFVYSVGMTPPNAAAALAALRVMRDEPERLERLRTNSELFLKLARQAGIDTGVSKDSPVIPCIVGDSHQCLTLANRLFDRGISANPILYPAVPEELVRLRFFVTSEHTTQQIEHTIDVLAGELKGLAG</sequence>
<dbReference type="Pfam" id="PF16197">
    <property type="entry name" value="KAsynt_C_assoc"/>
    <property type="match status" value="1"/>
</dbReference>
<evidence type="ECO:0000313" key="7">
    <source>
        <dbReference type="Proteomes" id="UP000634476"/>
    </source>
</evidence>
<keyword evidence="1" id="KW-0596">Phosphopantetheine</keyword>
<keyword evidence="7" id="KW-1185">Reference proteome</keyword>
<name>A0A8J3T1M5_9ACTN</name>
<dbReference type="InterPro" id="IPR036736">
    <property type="entry name" value="ACP-like_sf"/>
</dbReference>
<dbReference type="InterPro" id="IPR006162">
    <property type="entry name" value="Ppantetheine_attach_site"/>
</dbReference>
<dbReference type="GO" id="GO:0005737">
    <property type="term" value="C:cytoplasm"/>
    <property type="evidence" value="ECO:0007669"/>
    <property type="project" value="TreeGrafter"/>
</dbReference>
<evidence type="ECO:0000256" key="3">
    <source>
        <dbReference type="ARBA" id="ARBA00022679"/>
    </source>
</evidence>
<feature type="domain" description="Ketosynthase family 3 (KS3)" evidence="5">
    <location>
        <begin position="1"/>
        <end position="425"/>
    </location>
</feature>
<evidence type="ECO:0000256" key="4">
    <source>
        <dbReference type="SAM" id="MobiDB-lite"/>
    </source>
</evidence>
<evidence type="ECO:0000259" key="5">
    <source>
        <dbReference type="PROSITE" id="PS52004"/>
    </source>
</evidence>
<reference evidence="6" key="1">
    <citation type="submission" date="2021-01" db="EMBL/GenBank/DDBJ databases">
        <title>Whole genome shotgun sequence of Planobispora takensis NBRC 109077.</title>
        <authorList>
            <person name="Komaki H."/>
            <person name="Tamura T."/>
        </authorList>
    </citation>
    <scope>NUCLEOTIDE SEQUENCE</scope>
    <source>
        <strain evidence="6">NBRC 109077</strain>
    </source>
</reference>
<dbReference type="Pfam" id="PF00155">
    <property type="entry name" value="Aminotran_1_2"/>
    <property type="match status" value="1"/>
</dbReference>
<dbReference type="Pfam" id="PF00109">
    <property type="entry name" value="ketoacyl-synt"/>
    <property type="match status" value="1"/>
</dbReference>
<dbReference type="PANTHER" id="PTHR43775:SF37">
    <property type="entry name" value="SI:DKEY-61P9.11"/>
    <property type="match status" value="1"/>
</dbReference>
<comment type="caution">
    <text evidence="6">The sequence shown here is derived from an EMBL/GenBank/DDBJ whole genome shotgun (WGS) entry which is preliminary data.</text>
</comment>
<dbReference type="InterPro" id="IPR015422">
    <property type="entry name" value="PyrdxlP-dep_Trfase_small"/>
</dbReference>
<organism evidence="6 7">
    <name type="scientific">Planobispora takensis</name>
    <dbReference type="NCBI Taxonomy" id="1367882"/>
    <lineage>
        <taxon>Bacteria</taxon>
        <taxon>Bacillati</taxon>
        <taxon>Actinomycetota</taxon>
        <taxon>Actinomycetes</taxon>
        <taxon>Streptosporangiales</taxon>
        <taxon>Streptosporangiaceae</taxon>
        <taxon>Planobispora</taxon>
    </lineage>
</organism>
<dbReference type="SMART" id="SM00827">
    <property type="entry name" value="PKS_AT"/>
    <property type="match status" value="1"/>
</dbReference>
<dbReference type="InterPro" id="IPR004839">
    <property type="entry name" value="Aminotransferase_I/II_large"/>
</dbReference>